<evidence type="ECO:0000256" key="3">
    <source>
        <dbReference type="ARBA" id="ARBA00012438"/>
    </source>
</evidence>
<dbReference type="Pfam" id="PF02518">
    <property type="entry name" value="HATPase_c"/>
    <property type="match status" value="1"/>
</dbReference>
<evidence type="ECO:0000256" key="10">
    <source>
        <dbReference type="ARBA" id="ARBA00023136"/>
    </source>
</evidence>
<dbReference type="InterPro" id="IPR003594">
    <property type="entry name" value="HATPase_dom"/>
</dbReference>
<evidence type="ECO:0000256" key="6">
    <source>
        <dbReference type="ARBA" id="ARBA00022692"/>
    </source>
</evidence>
<keyword evidence="10 11" id="KW-0472">Membrane</keyword>
<evidence type="ECO:0000256" key="4">
    <source>
        <dbReference type="ARBA" id="ARBA00022553"/>
    </source>
</evidence>
<evidence type="ECO:0000259" key="12">
    <source>
        <dbReference type="PROSITE" id="PS50109"/>
    </source>
</evidence>
<reference evidence="14 15" key="1">
    <citation type="submission" date="2023-03" db="EMBL/GenBank/DDBJ databases">
        <authorList>
            <person name="Kaur S."/>
            <person name="Espinosa-Saiz D."/>
            <person name="Velazquez E."/>
            <person name="Menendez E."/>
            <person name="diCenzo G.C."/>
        </authorList>
    </citation>
    <scope>NUCLEOTIDE SEQUENCE [LARGE SCALE GENOMIC DNA]</scope>
    <source>
        <strain evidence="14 15">LMG 24692</strain>
        <plasmid evidence="14 15">unnamed</plasmid>
    </source>
</reference>
<feature type="transmembrane region" description="Helical" evidence="11">
    <location>
        <begin position="127"/>
        <end position="149"/>
    </location>
</feature>
<dbReference type="InterPro" id="IPR005467">
    <property type="entry name" value="His_kinase_dom"/>
</dbReference>
<dbReference type="CDD" id="cd00082">
    <property type="entry name" value="HisKA"/>
    <property type="match status" value="1"/>
</dbReference>
<feature type="transmembrane region" description="Helical" evidence="11">
    <location>
        <begin position="7"/>
        <end position="30"/>
    </location>
</feature>
<evidence type="ECO:0000256" key="7">
    <source>
        <dbReference type="ARBA" id="ARBA00022777"/>
    </source>
</evidence>
<dbReference type="Gene3D" id="1.10.287.130">
    <property type="match status" value="1"/>
</dbReference>
<dbReference type="InterPro" id="IPR003660">
    <property type="entry name" value="HAMP_dom"/>
</dbReference>
<dbReference type="EC" id="2.7.13.3" evidence="3"/>
<keyword evidence="5" id="KW-0808">Transferase</keyword>
<evidence type="ECO:0000256" key="5">
    <source>
        <dbReference type="ARBA" id="ARBA00022679"/>
    </source>
</evidence>
<sequence length="435" mass="47243">MQRLFWKFFIIIWLTVAGSIAALFAVTIVFKVVPFSQEIQQGQETFALEVASRILASDGKDAAIAFATEAAKTPEQVNLSISRIEPPSGCSADANESARIVQTGDGCYRISVHTQATGLVTYTWSRLAPWVSALVAAAVAAYCLARYLIRPVAHLRSGLSALASGHFDVRIGDKIDGRKDEVAELAHDFDATAERLEQFHRTQQRLFHDVSHELRSPLSRLQAAIGVLQQNPSKLATMLERMTHEVERIDGLVGEILMLARLTDRSSDTLEVQTLDIIDLLNDIVADAAFEAQARSVRVRYEGDQSFVAEVNGELIYRALENVIRNAVKYTADSSEVLVRADTKADTLHVLVTDEGPGVPASDLSRIFQPFSRGEDGIALGGHGLGLAITKQAVERHGGRVAAAVADTGGLVVKMEIPRSIRSNSKCPRGSGDCV</sequence>
<dbReference type="Proteomes" id="UP001229355">
    <property type="component" value="Plasmid unnamed"/>
</dbReference>
<dbReference type="PROSITE" id="PS50109">
    <property type="entry name" value="HIS_KIN"/>
    <property type="match status" value="1"/>
</dbReference>
<dbReference type="SMART" id="SM00388">
    <property type="entry name" value="HisKA"/>
    <property type="match status" value="1"/>
</dbReference>
<dbReference type="InterPro" id="IPR050428">
    <property type="entry name" value="TCS_sensor_his_kinase"/>
</dbReference>
<dbReference type="CDD" id="cd06225">
    <property type="entry name" value="HAMP"/>
    <property type="match status" value="1"/>
</dbReference>
<dbReference type="GO" id="GO:0016301">
    <property type="term" value="F:kinase activity"/>
    <property type="evidence" value="ECO:0007669"/>
    <property type="project" value="UniProtKB-KW"/>
</dbReference>
<proteinExistence type="predicted"/>
<keyword evidence="4" id="KW-0597">Phosphoprotein</keyword>
<dbReference type="SUPFAM" id="SSF158472">
    <property type="entry name" value="HAMP domain-like"/>
    <property type="match status" value="1"/>
</dbReference>
<comment type="subcellular location">
    <subcellularLocation>
        <location evidence="2">Membrane</location>
        <topology evidence="2">Multi-pass membrane protein</topology>
    </subcellularLocation>
</comment>
<dbReference type="PRINTS" id="PR00344">
    <property type="entry name" value="BCTRLSENSOR"/>
</dbReference>
<evidence type="ECO:0000313" key="14">
    <source>
        <dbReference type="EMBL" id="WEX91424.1"/>
    </source>
</evidence>
<dbReference type="InterPro" id="IPR036890">
    <property type="entry name" value="HATPase_C_sf"/>
</dbReference>
<keyword evidence="6 11" id="KW-0812">Transmembrane</keyword>
<dbReference type="InterPro" id="IPR036097">
    <property type="entry name" value="HisK_dim/P_sf"/>
</dbReference>
<dbReference type="InterPro" id="IPR003661">
    <property type="entry name" value="HisK_dim/P_dom"/>
</dbReference>
<gene>
    <name evidence="14" type="ORF">PZN02_006198</name>
</gene>
<keyword evidence="14" id="KW-0614">Plasmid</keyword>
<keyword evidence="7 14" id="KW-0418">Kinase</keyword>
<evidence type="ECO:0000256" key="8">
    <source>
        <dbReference type="ARBA" id="ARBA00022989"/>
    </source>
</evidence>
<keyword evidence="9" id="KW-0902">Two-component regulatory system</keyword>
<geneLocation type="plasmid" evidence="14 15">
    <name>unnamed</name>
</geneLocation>
<dbReference type="PANTHER" id="PTHR45436:SF15">
    <property type="entry name" value="SENSOR HISTIDINE KINASE CUSS"/>
    <property type="match status" value="1"/>
</dbReference>
<dbReference type="EMBL" id="CP120375">
    <property type="protein sequence ID" value="WEX91424.1"/>
    <property type="molecule type" value="Genomic_DNA"/>
</dbReference>
<dbReference type="Pfam" id="PF00672">
    <property type="entry name" value="HAMP"/>
    <property type="match status" value="1"/>
</dbReference>
<name>A0ABY8DKJ3_9HYPH</name>
<organism evidence="14 15">
    <name type="scientific">Sinorhizobium garamanticum</name>
    <dbReference type="NCBI Taxonomy" id="680247"/>
    <lineage>
        <taxon>Bacteria</taxon>
        <taxon>Pseudomonadati</taxon>
        <taxon>Pseudomonadota</taxon>
        <taxon>Alphaproteobacteria</taxon>
        <taxon>Hyphomicrobiales</taxon>
        <taxon>Rhizobiaceae</taxon>
        <taxon>Sinorhizobium/Ensifer group</taxon>
        <taxon>Sinorhizobium</taxon>
    </lineage>
</organism>
<evidence type="ECO:0000256" key="1">
    <source>
        <dbReference type="ARBA" id="ARBA00000085"/>
    </source>
</evidence>
<accession>A0ABY8DKJ3</accession>
<protein>
    <recommendedName>
        <fullName evidence="3">histidine kinase</fullName>
        <ecNumber evidence="3">2.7.13.3</ecNumber>
    </recommendedName>
</protein>
<dbReference type="PROSITE" id="PS50885">
    <property type="entry name" value="HAMP"/>
    <property type="match status" value="1"/>
</dbReference>
<dbReference type="Gene3D" id="3.30.565.10">
    <property type="entry name" value="Histidine kinase-like ATPase, C-terminal domain"/>
    <property type="match status" value="1"/>
</dbReference>
<dbReference type="SUPFAM" id="SSF47384">
    <property type="entry name" value="Homodimeric domain of signal transducing histidine kinase"/>
    <property type="match status" value="1"/>
</dbReference>
<dbReference type="SUPFAM" id="SSF55874">
    <property type="entry name" value="ATPase domain of HSP90 chaperone/DNA topoisomerase II/histidine kinase"/>
    <property type="match status" value="1"/>
</dbReference>
<evidence type="ECO:0000313" key="15">
    <source>
        <dbReference type="Proteomes" id="UP001229355"/>
    </source>
</evidence>
<feature type="domain" description="HAMP" evidence="13">
    <location>
        <begin position="146"/>
        <end position="201"/>
    </location>
</feature>
<dbReference type="SMART" id="SM00387">
    <property type="entry name" value="HATPase_c"/>
    <property type="match status" value="1"/>
</dbReference>
<dbReference type="Gene3D" id="6.10.340.10">
    <property type="match status" value="1"/>
</dbReference>
<keyword evidence="15" id="KW-1185">Reference proteome</keyword>
<keyword evidence="8 11" id="KW-1133">Transmembrane helix</keyword>
<dbReference type="SMART" id="SM00304">
    <property type="entry name" value="HAMP"/>
    <property type="match status" value="1"/>
</dbReference>
<dbReference type="InterPro" id="IPR004358">
    <property type="entry name" value="Sig_transdc_His_kin-like_C"/>
</dbReference>
<dbReference type="RefSeq" id="WP_280663386.1">
    <property type="nucleotide sequence ID" value="NZ_CP120375.1"/>
</dbReference>
<evidence type="ECO:0000256" key="11">
    <source>
        <dbReference type="SAM" id="Phobius"/>
    </source>
</evidence>
<evidence type="ECO:0000256" key="2">
    <source>
        <dbReference type="ARBA" id="ARBA00004141"/>
    </source>
</evidence>
<dbReference type="PANTHER" id="PTHR45436">
    <property type="entry name" value="SENSOR HISTIDINE KINASE YKOH"/>
    <property type="match status" value="1"/>
</dbReference>
<comment type="catalytic activity">
    <reaction evidence="1">
        <text>ATP + protein L-histidine = ADP + protein N-phospho-L-histidine.</text>
        <dbReference type="EC" id="2.7.13.3"/>
    </reaction>
</comment>
<evidence type="ECO:0000256" key="9">
    <source>
        <dbReference type="ARBA" id="ARBA00023012"/>
    </source>
</evidence>
<feature type="domain" description="Histidine kinase" evidence="12">
    <location>
        <begin position="209"/>
        <end position="421"/>
    </location>
</feature>
<dbReference type="Pfam" id="PF00512">
    <property type="entry name" value="HisKA"/>
    <property type="match status" value="1"/>
</dbReference>
<evidence type="ECO:0000259" key="13">
    <source>
        <dbReference type="PROSITE" id="PS50885"/>
    </source>
</evidence>